<name>A0AAV2RA98_MEGNR</name>
<dbReference type="InterPro" id="IPR039259">
    <property type="entry name" value="Protein_maelstrom"/>
</dbReference>
<keyword evidence="4" id="KW-0963">Cytoplasm</keyword>
<evidence type="ECO:0000256" key="3">
    <source>
        <dbReference type="ARBA" id="ARBA00007057"/>
    </source>
</evidence>
<sequence>SAKIPLGYTYEAQVHTEKTHNLMDENNTAVTDGNVGNSIIDFIVKAGKIEEGQKLPPVYTLEEQMTQTEEIFRALLPDEDLHIYSLDELFQNMYSAVFPDLAIPKSISHDMLTHCGLDFHPTIACEWHILYQSDAGKYCALGCVRRWVFHICDNLKLEETFGIEVEEGKHLPRVQTNTGTVVDIPRPNLKNEYMSRSSRDVSRASSTQDVFSFTQAKK</sequence>
<comment type="similarity">
    <text evidence="3">Belongs to the maelstrom family.</text>
</comment>
<dbReference type="GO" id="GO:0060964">
    <property type="term" value="P:regulation of miRNA-mediated gene silencing"/>
    <property type="evidence" value="ECO:0007669"/>
    <property type="project" value="InterPro"/>
</dbReference>
<dbReference type="Pfam" id="PF13017">
    <property type="entry name" value="Maelstrom"/>
    <property type="match status" value="1"/>
</dbReference>
<dbReference type="PANTHER" id="PTHR21358">
    <property type="entry name" value="PROTEIN MAELSTROM HOMOLOG"/>
    <property type="match status" value="1"/>
</dbReference>
<feature type="non-terminal residue" evidence="10">
    <location>
        <position position="1"/>
    </location>
</feature>
<evidence type="ECO:0000256" key="2">
    <source>
        <dbReference type="ARBA" id="ARBA00004496"/>
    </source>
</evidence>
<evidence type="ECO:0000256" key="5">
    <source>
        <dbReference type="ARBA" id="ARBA00022782"/>
    </source>
</evidence>
<dbReference type="InterPro" id="IPR024970">
    <property type="entry name" value="Maelstrom"/>
</dbReference>
<protein>
    <recommendedName>
        <fullName evidence="9">Maelstrom domain-containing protein</fullName>
    </recommendedName>
</protein>
<keyword evidence="8" id="KW-0539">Nucleus</keyword>
<evidence type="ECO:0000256" key="7">
    <source>
        <dbReference type="ARBA" id="ARBA00023158"/>
    </source>
</evidence>
<dbReference type="GO" id="GO:0043565">
    <property type="term" value="F:sequence-specific DNA binding"/>
    <property type="evidence" value="ECO:0007669"/>
    <property type="project" value="TreeGrafter"/>
</dbReference>
<keyword evidence="7" id="KW-0943">RNA-mediated gene silencing</keyword>
<evidence type="ECO:0000256" key="6">
    <source>
        <dbReference type="ARBA" id="ARBA00023125"/>
    </source>
</evidence>
<reference evidence="10 11" key="1">
    <citation type="submission" date="2024-05" db="EMBL/GenBank/DDBJ databases">
        <authorList>
            <person name="Wallberg A."/>
        </authorList>
    </citation>
    <scope>NUCLEOTIDE SEQUENCE [LARGE SCALE GENOMIC DNA]</scope>
</reference>
<evidence type="ECO:0000313" key="10">
    <source>
        <dbReference type="EMBL" id="CAL4119844.1"/>
    </source>
</evidence>
<keyword evidence="6" id="KW-0238">DNA-binding</keyword>
<evidence type="ECO:0000259" key="9">
    <source>
        <dbReference type="Pfam" id="PF13017"/>
    </source>
</evidence>
<dbReference type="AlphaFoldDB" id="A0AAV2RA98"/>
<dbReference type="GO" id="GO:0045892">
    <property type="term" value="P:negative regulation of DNA-templated transcription"/>
    <property type="evidence" value="ECO:0007669"/>
    <property type="project" value="TreeGrafter"/>
</dbReference>
<gene>
    <name evidence="10" type="ORF">MNOR_LOCUS21811</name>
</gene>
<dbReference type="PANTHER" id="PTHR21358:SF4">
    <property type="entry name" value="PROTEIN MAELSTROM HOMOLOG"/>
    <property type="match status" value="1"/>
</dbReference>
<dbReference type="GO" id="GO:0007140">
    <property type="term" value="P:male meiotic nuclear division"/>
    <property type="evidence" value="ECO:0007669"/>
    <property type="project" value="TreeGrafter"/>
</dbReference>
<evidence type="ECO:0000313" key="11">
    <source>
        <dbReference type="Proteomes" id="UP001497623"/>
    </source>
</evidence>
<proteinExistence type="inferred from homology"/>
<comment type="caution">
    <text evidence="10">The sequence shown here is derived from an EMBL/GenBank/DDBJ whole genome shotgun (WGS) entry which is preliminary data.</text>
</comment>
<feature type="domain" description="Maelstrom" evidence="9">
    <location>
        <begin position="3"/>
        <end position="175"/>
    </location>
</feature>
<dbReference type="GO" id="GO:0007283">
    <property type="term" value="P:spermatogenesis"/>
    <property type="evidence" value="ECO:0007669"/>
    <property type="project" value="TreeGrafter"/>
</dbReference>
<keyword evidence="5" id="KW-0221">Differentiation</keyword>
<dbReference type="EMBL" id="CAXKWB010017819">
    <property type="protein sequence ID" value="CAL4119844.1"/>
    <property type="molecule type" value="Genomic_DNA"/>
</dbReference>
<organism evidence="10 11">
    <name type="scientific">Meganyctiphanes norvegica</name>
    <name type="common">Northern krill</name>
    <name type="synonym">Thysanopoda norvegica</name>
    <dbReference type="NCBI Taxonomy" id="48144"/>
    <lineage>
        <taxon>Eukaryota</taxon>
        <taxon>Metazoa</taxon>
        <taxon>Ecdysozoa</taxon>
        <taxon>Arthropoda</taxon>
        <taxon>Crustacea</taxon>
        <taxon>Multicrustacea</taxon>
        <taxon>Malacostraca</taxon>
        <taxon>Eumalacostraca</taxon>
        <taxon>Eucarida</taxon>
        <taxon>Euphausiacea</taxon>
        <taxon>Euphausiidae</taxon>
        <taxon>Meganyctiphanes</taxon>
    </lineage>
</organism>
<dbReference type="Proteomes" id="UP001497623">
    <property type="component" value="Unassembled WGS sequence"/>
</dbReference>
<evidence type="ECO:0000256" key="8">
    <source>
        <dbReference type="ARBA" id="ARBA00023242"/>
    </source>
</evidence>
<evidence type="ECO:0000256" key="4">
    <source>
        <dbReference type="ARBA" id="ARBA00022490"/>
    </source>
</evidence>
<feature type="non-terminal residue" evidence="10">
    <location>
        <position position="218"/>
    </location>
</feature>
<comment type="subcellular location">
    <subcellularLocation>
        <location evidence="2">Cytoplasm</location>
    </subcellularLocation>
    <subcellularLocation>
        <location evidence="1">Nucleus</location>
    </subcellularLocation>
</comment>
<dbReference type="GO" id="GO:0030154">
    <property type="term" value="P:cell differentiation"/>
    <property type="evidence" value="ECO:0007669"/>
    <property type="project" value="UniProtKB-KW"/>
</dbReference>
<dbReference type="GO" id="GO:0034587">
    <property type="term" value="P:piRNA processing"/>
    <property type="evidence" value="ECO:0007669"/>
    <property type="project" value="TreeGrafter"/>
</dbReference>
<keyword evidence="11" id="KW-1185">Reference proteome</keyword>
<dbReference type="GO" id="GO:0043186">
    <property type="term" value="C:P granule"/>
    <property type="evidence" value="ECO:0007669"/>
    <property type="project" value="TreeGrafter"/>
</dbReference>
<accession>A0AAV2RA98</accession>
<evidence type="ECO:0000256" key="1">
    <source>
        <dbReference type="ARBA" id="ARBA00004123"/>
    </source>
</evidence>
<dbReference type="GO" id="GO:0005634">
    <property type="term" value="C:nucleus"/>
    <property type="evidence" value="ECO:0007669"/>
    <property type="project" value="UniProtKB-SubCell"/>
</dbReference>